<dbReference type="OrthoDB" id="1696863at2759"/>
<feature type="compositionally biased region" description="Polar residues" evidence="1">
    <location>
        <begin position="99"/>
        <end position="116"/>
    </location>
</feature>
<accession>A0A5N6R850</accession>
<reference evidence="2 3" key="1">
    <citation type="submission" date="2019-06" db="EMBL/GenBank/DDBJ databases">
        <title>A chromosomal-level reference genome of Carpinus fangiana (Coryloideae, Betulaceae).</title>
        <authorList>
            <person name="Yang X."/>
            <person name="Wang Z."/>
            <person name="Zhang L."/>
            <person name="Hao G."/>
            <person name="Liu J."/>
            <person name="Yang Y."/>
        </authorList>
    </citation>
    <scope>NUCLEOTIDE SEQUENCE [LARGE SCALE GENOMIC DNA]</scope>
    <source>
        <strain evidence="2">Cfa_2016G</strain>
        <tissue evidence="2">Leaf</tissue>
    </source>
</reference>
<keyword evidence="3" id="KW-1185">Reference proteome</keyword>
<dbReference type="PANTHER" id="PTHR35099">
    <property type="entry name" value="OS02G0182700 PROTEIN"/>
    <property type="match status" value="1"/>
</dbReference>
<evidence type="ECO:0000256" key="1">
    <source>
        <dbReference type="SAM" id="MobiDB-lite"/>
    </source>
</evidence>
<dbReference type="Proteomes" id="UP000327013">
    <property type="component" value="Chromosome 5"/>
</dbReference>
<name>A0A5N6R850_9ROSI</name>
<evidence type="ECO:0000313" key="2">
    <source>
        <dbReference type="EMBL" id="KAE8056315.1"/>
    </source>
</evidence>
<dbReference type="PANTHER" id="PTHR35099:SF2">
    <property type="entry name" value="OS02G0182700 PROTEIN"/>
    <property type="match status" value="1"/>
</dbReference>
<evidence type="ECO:0000313" key="3">
    <source>
        <dbReference type="Proteomes" id="UP000327013"/>
    </source>
</evidence>
<sequence>MMVRDEWVRAAMTDDAVVVELLLRLKQSQAASSSSPKSWPRAVVPPRWGLRQPRSRPRCDAVSRKKEADFTRCSPTTPLSWSGGASPSPTTDGFEASSFPASRSKGTAANESTATKMSRRKKTFAELKEQESSLLKERIHLKKEIATLRATFKEQRAKNESFKRMKLDLVLHSANNLFATSDGLERAVKREPYQRVASTPDHISLSLPAHGANDDNPQPETCKAVLLPDLNMMPSEEDSSSETLYGMS</sequence>
<protein>
    <recommendedName>
        <fullName evidence="4">BZIP domain-containing protein</fullName>
    </recommendedName>
</protein>
<proteinExistence type="predicted"/>
<feature type="compositionally biased region" description="Polar residues" evidence="1">
    <location>
        <begin position="73"/>
        <end position="91"/>
    </location>
</feature>
<evidence type="ECO:0008006" key="4">
    <source>
        <dbReference type="Google" id="ProtNLM"/>
    </source>
</evidence>
<feature type="compositionally biased region" description="Low complexity" evidence="1">
    <location>
        <begin position="29"/>
        <end position="41"/>
    </location>
</feature>
<feature type="region of interest" description="Disordered" evidence="1">
    <location>
        <begin position="29"/>
        <end position="119"/>
    </location>
</feature>
<dbReference type="EMBL" id="CM017325">
    <property type="protein sequence ID" value="KAE8056315.1"/>
    <property type="molecule type" value="Genomic_DNA"/>
</dbReference>
<gene>
    <name evidence="2" type="ORF">FH972_013098</name>
</gene>
<feature type="compositionally biased region" description="Basic and acidic residues" evidence="1">
    <location>
        <begin position="57"/>
        <end position="70"/>
    </location>
</feature>
<organism evidence="2 3">
    <name type="scientific">Carpinus fangiana</name>
    <dbReference type="NCBI Taxonomy" id="176857"/>
    <lineage>
        <taxon>Eukaryota</taxon>
        <taxon>Viridiplantae</taxon>
        <taxon>Streptophyta</taxon>
        <taxon>Embryophyta</taxon>
        <taxon>Tracheophyta</taxon>
        <taxon>Spermatophyta</taxon>
        <taxon>Magnoliopsida</taxon>
        <taxon>eudicotyledons</taxon>
        <taxon>Gunneridae</taxon>
        <taxon>Pentapetalae</taxon>
        <taxon>rosids</taxon>
        <taxon>fabids</taxon>
        <taxon>Fagales</taxon>
        <taxon>Betulaceae</taxon>
        <taxon>Carpinus</taxon>
    </lineage>
</organism>
<dbReference type="AlphaFoldDB" id="A0A5N6R850"/>